<gene>
    <name evidence="1" type="ORF">MNBD_NITROSPINAE05-1292</name>
</gene>
<name>A0A3B1CVE5_9ZZZZ</name>
<sequence length="22" mass="2537">MANISISKLKAMLKEENRPHLL</sequence>
<organism evidence="1">
    <name type="scientific">hydrothermal vent metagenome</name>
    <dbReference type="NCBI Taxonomy" id="652676"/>
    <lineage>
        <taxon>unclassified sequences</taxon>
        <taxon>metagenomes</taxon>
        <taxon>ecological metagenomes</taxon>
    </lineage>
</organism>
<proteinExistence type="predicted"/>
<dbReference type="EMBL" id="UOGG01000007">
    <property type="protein sequence ID" value="VAX26630.1"/>
    <property type="molecule type" value="Genomic_DNA"/>
</dbReference>
<evidence type="ECO:0000313" key="1">
    <source>
        <dbReference type="EMBL" id="VAX26630.1"/>
    </source>
</evidence>
<accession>A0A3B1CVE5</accession>
<reference evidence="1" key="1">
    <citation type="submission" date="2018-06" db="EMBL/GenBank/DDBJ databases">
        <authorList>
            <person name="Zhirakovskaya E."/>
        </authorList>
    </citation>
    <scope>NUCLEOTIDE SEQUENCE</scope>
</reference>
<feature type="non-terminal residue" evidence="1">
    <location>
        <position position="22"/>
    </location>
</feature>
<protein>
    <submittedName>
        <fullName evidence="1">Uncharacterized protein</fullName>
    </submittedName>
</protein>
<dbReference type="AlphaFoldDB" id="A0A3B1CVE5"/>